<feature type="region of interest" description="Disordered" evidence="1">
    <location>
        <begin position="187"/>
        <end position="215"/>
    </location>
</feature>
<evidence type="ECO:0000256" key="1">
    <source>
        <dbReference type="SAM" id="MobiDB-lite"/>
    </source>
</evidence>
<proteinExistence type="predicted"/>
<dbReference type="GeneID" id="19417440"/>
<dbReference type="RefSeq" id="XP_008045671.1">
    <property type="nucleotide sequence ID" value="XM_008047480.1"/>
</dbReference>
<dbReference type="Proteomes" id="UP000054317">
    <property type="component" value="Unassembled WGS sequence"/>
</dbReference>
<organism evidence="2 3">
    <name type="scientific">Trametes versicolor (strain FP-101664)</name>
    <name type="common">White-rot fungus</name>
    <name type="synonym">Coriolus versicolor</name>
    <dbReference type="NCBI Taxonomy" id="717944"/>
    <lineage>
        <taxon>Eukaryota</taxon>
        <taxon>Fungi</taxon>
        <taxon>Dikarya</taxon>
        <taxon>Basidiomycota</taxon>
        <taxon>Agaricomycotina</taxon>
        <taxon>Agaricomycetes</taxon>
        <taxon>Polyporales</taxon>
        <taxon>Polyporaceae</taxon>
        <taxon>Trametes</taxon>
    </lineage>
</organism>
<accession>R7S765</accession>
<protein>
    <submittedName>
        <fullName evidence="2">Uncharacterized protein</fullName>
    </submittedName>
</protein>
<evidence type="ECO:0000313" key="2">
    <source>
        <dbReference type="EMBL" id="EIW51445.1"/>
    </source>
</evidence>
<sequence>MPSLRLPFSCMALSLLDGHTDTSSPAALAAHTRRRPSPASSTLPESLAPYSTPLDDPTTPRTSLRLWDLHSALSFALLDVLDVPAAPSLGQQAGLASRKTTPFGAANLARIMHRSTPRPQRAASGKNWQVLASYSTSWDRLRALTSTGSRKNASDPRSCSQTRIWAHHGPNRRRAICAANTDSCDARQHSQHTSSGIQPAYRPGSPPAPKTANTHHTYTHTCQTILHALQDVALAPKAVADRCFTILI</sequence>
<evidence type="ECO:0000313" key="3">
    <source>
        <dbReference type="Proteomes" id="UP000054317"/>
    </source>
</evidence>
<keyword evidence="3" id="KW-1185">Reference proteome</keyword>
<name>R7S765_TRAVS</name>
<gene>
    <name evidence="2" type="ORF">TRAVEDRAFT_54562</name>
</gene>
<dbReference type="EMBL" id="JH711803">
    <property type="protein sequence ID" value="EIW51445.1"/>
    <property type="molecule type" value="Genomic_DNA"/>
</dbReference>
<dbReference type="KEGG" id="tvs:TRAVEDRAFT_54562"/>
<feature type="region of interest" description="Disordered" evidence="1">
    <location>
        <begin position="25"/>
        <end position="59"/>
    </location>
</feature>
<reference evidence="3" key="1">
    <citation type="journal article" date="2012" name="Science">
        <title>The Paleozoic origin of enzymatic lignin decomposition reconstructed from 31 fungal genomes.</title>
        <authorList>
            <person name="Floudas D."/>
            <person name="Binder M."/>
            <person name="Riley R."/>
            <person name="Barry K."/>
            <person name="Blanchette R.A."/>
            <person name="Henrissat B."/>
            <person name="Martinez A.T."/>
            <person name="Otillar R."/>
            <person name="Spatafora J.W."/>
            <person name="Yadav J.S."/>
            <person name="Aerts A."/>
            <person name="Benoit I."/>
            <person name="Boyd A."/>
            <person name="Carlson A."/>
            <person name="Copeland A."/>
            <person name="Coutinho P.M."/>
            <person name="de Vries R.P."/>
            <person name="Ferreira P."/>
            <person name="Findley K."/>
            <person name="Foster B."/>
            <person name="Gaskell J."/>
            <person name="Glotzer D."/>
            <person name="Gorecki P."/>
            <person name="Heitman J."/>
            <person name="Hesse C."/>
            <person name="Hori C."/>
            <person name="Igarashi K."/>
            <person name="Jurgens J.A."/>
            <person name="Kallen N."/>
            <person name="Kersten P."/>
            <person name="Kohler A."/>
            <person name="Kuees U."/>
            <person name="Kumar T.K.A."/>
            <person name="Kuo A."/>
            <person name="LaButti K."/>
            <person name="Larrondo L.F."/>
            <person name="Lindquist E."/>
            <person name="Ling A."/>
            <person name="Lombard V."/>
            <person name="Lucas S."/>
            <person name="Lundell T."/>
            <person name="Martin R."/>
            <person name="McLaughlin D.J."/>
            <person name="Morgenstern I."/>
            <person name="Morin E."/>
            <person name="Murat C."/>
            <person name="Nagy L.G."/>
            <person name="Nolan M."/>
            <person name="Ohm R.A."/>
            <person name="Patyshakuliyeva A."/>
            <person name="Rokas A."/>
            <person name="Ruiz-Duenas F.J."/>
            <person name="Sabat G."/>
            <person name="Salamov A."/>
            <person name="Samejima M."/>
            <person name="Schmutz J."/>
            <person name="Slot J.C."/>
            <person name="St John F."/>
            <person name="Stenlid J."/>
            <person name="Sun H."/>
            <person name="Sun S."/>
            <person name="Syed K."/>
            <person name="Tsang A."/>
            <person name="Wiebenga A."/>
            <person name="Young D."/>
            <person name="Pisabarro A."/>
            <person name="Eastwood D.C."/>
            <person name="Martin F."/>
            <person name="Cullen D."/>
            <person name="Grigoriev I.V."/>
            <person name="Hibbett D.S."/>
        </authorList>
    </citation>
    <scope>NUCLEOTIDE SEQUENCE [LARGE SCALE GENOMIC DNA]</scope>
    <source>
        <strain evidence="3">FP-101664</strain>
    </source>
</reference>
<dbReference type="AlphaFoldDB" id="R7S765"/>